<dbReference type="AlphaFoldDB" id="A0A5C3KXA0"/>
<dbReference type="EMBL" id="ML210193">
    <property type="protein sequence ID" value="TFK24905.1"/>
    <property type="molecule type" value="Genomic_DNA"/>
</dbReference>
<dbReference type="Pfam" id="PF01926">
    <property type="entry name" value="MMR_HSR1"/>
    <property type="match status" value="1"/>
</dbReference>
<dbReference type="SUPFAM" id="SSF52540">
    <property type="entry name" value="P-loop containing nucleoside triphosphate hydrolases"/>
    <property type="match status" value="1"/>
</dbReference>
<dbReference type="InterPro" id="IPR027417">
    <property type="entry name" value="P-loop_NTPase"/>
</dbReference>
<dbReference type="STRING" id="230819.A0A5C3KXA0"/>
<evidence type="ECO:0000313" key="2">
    <source>
        <dbReference type="EMBL" id="TFK24905.1"/>
    </source>
</evidence>
<name>A0A5C3KXA0_COPMA</name>
<gene>
    <name evidence="2" type="ORF">FA15DRAFT_739462</name>
</gene>
<dbReference type="Proteomes" id="UP000307440">
    <property type="component" value="Unassembled WGS sequence"/>
</dbReference>
<evidence type="ECO:0000313" key="3">
    <source>
        <dbReference type="Proteomes" id="UP000307440"/>
    </source>
</evidence>
<keyword evidence="3" id="KW-1185">Reference proteome</keyword>
<feature type="non-terminal residue" evidence="2">
    <location>
        <position position="1"/>
    </location>
</feature>
<accession>A0A5C3KXA0</accession>
<proteinExistence type="predicted"/>
<dbReference type="GO" id="GO:0005525">
    <property type="term" value="F:GTP binding"/>
    <property type="evidence" value="ECO:0007669"/>
    <property type="project" value="InterPro"/>
</dbReference>
<dbReference type="OrthoDB" id="8954335at2759"/>
<dbReference type="CDD" id="cd00882">
    <property type="entry name" value="Ras_like_GTPase"/>
    <property type="match status" value="1"/>
</dbReference>
<feature type="domain" description="G" evidence="1">
    <location>
        <begin position="2"/>
        <end position="79"/>
    </location>
</feature>
<dbReference type="InterPro" id="IPR006073">
    <property type="entry name" value="GTP-bd"/>
</dbReference>
<reference evidence="2 3" key="1">
    <citation type="journal article" date="2019" name="Nat. Ecol. Evol.">
        <title>Megaphylogeny resolves global patterns of mushroom evolution.</title>
        <authorList>
            <person name="Varga T."/>
            <person name="Krizsan K."/>
            <person name="Foldi C."/>
            <person name="Dima B."/>
            <person name="Sanchez-Garcia M."/>
            <person name="Sanchez-Ramirez S."/>
            <person name="Szollosi G.J."/>
            <person name="Szarkandi J.G."/>
            <person name="Papp V."/>
            <person name="Albert L."/>
            <person name="Andreopoulos W."/>
            <person name="Angelini C."/>
            <person name="Antonin V."/>
            <person name="Barry K.W."/>
            <person name="Bougher N.L."/>
            <person name="Buchanan P."/>
            <person name="Buyck B."/>
            <person name="Bense V."/>
            <person name="Catcheside P."/>
            <person name="Chovatia M."/>
            <person name="Cooper J."/>
            <person name="Damon W."/>
            <person name="Desjardin D."/>
            <person name="Finy P."/>
            <person name="Geml J."/>
            <person name="Haridas S."/>
            <person name="Hughes K."/>
            <person name="Justo A."/>
            <person name="Karasinski D."/>
            <person name="Kautmanova I."/>
            <person name="Kiss B."/>
            <person name="Kocsube S."/>
            <person name="Kotiranta H."/>
            <person name="LaButti K.M."/>
            <person name="Lechner B.E."/>
            <person name="Liimatainen K."/>
            <person name="Lipzen A."/>
            <person name="Lukacs Z."/>
            <person name="Mihaltcheva S."/>
            <person name="Morgado L.N."/>
            <person name="Niskanen T."/>
            <person name="Noordeloos M.E."/>
            <person name="Ohm R.A."/>
            <person name="Ortiz-Santana B."/>
            <person name="Ovrebo C."/>
            <person name="Racz N."/>
            <person name="Riley R."/>
            <person name="Savchenko A."/>
            <person name="Shiryaev A."/>
            <person name="Soop K."/>
            <person name="Spirin V."/>
            <person name="Szebenyi C."/>
            <person name="Tomsovsky M."/>
            <person name="Tulloss R.E."/>
            <person name="Uehling J."/>
            <person name="Grigoriev I.V."/>
            <person name="Vagvolgyi C."/>
            <person name="Papp T."/>
            <person name="Martin F.M."/>
            <person name="Miettinen O."/>
            <person name="Hibbett D.S."/>
            <person name="Nagy L.G."/>
        </authorList>
    </citation>
    <scope>NUCLEOTIDE SEQUENCE [LARGE SCALE GENOMIC DNA]</scope>
    <source>
        <strain evidence="2 3">CBS 121175</strain>
    </source>
</reference>
<protein>
    <recommendedName>
        <fullName evidence="1">G domain-containing protein</fullName>
    </recommendedName>
</protein>
<evidence type="ECO:0000259" key="1">
    <source>
        <dbReference type="Pfam" id="PF01926"/>
    </source>
</evidence>
<sequence length="281" mass="31758">RIMGPTGCGKSTLILNMLPLGAHQRPETSNRFQSCTQNVQHYVMDIPEAILSSQPALQRRRIILVDTPGFDDSQASDYEILRRVAVWVASSYALDIRIGAVIYVYPIFPGRVTHNDTTNLEIFSKMCGDNALSRVILSTSKWDMFPNDQETLSEREAELRSSFWKSLVDRGAVMKRVEKNREAASNLLASILKRILEAERGPQDDFKGATLLLQKQLLLKGRDLPKTAAAQELKKKLETFLVEMETSPSDSEAVRGKARELVRQINSLKISFFDRVKLLFD</sequence>
<organism evidence="2 3">
    <name type="scientific">Coprinopsis marcescibilis</name>
    <name type="common">Agaric fungus</name>
    <name type="synonym">Psathyrella marcescibilis</name>
    <dbReference type="NCBI Taxonomy" id="230819"/>
    <lineage>
        <taxon>Eukaryota</taxon>
        <taxon>Fungi</taxon>
        <taxon>Dikarya</taxon>
        <taxon>Basidiomycota</taxon>
        <taxon>Agaricomycotina</taxon>
        <taxon>Agaricomycetes</taxon>
        <taxon>Agaricomycetidae</taxon>
        <taxon>Agaricales</taxon>
        <taxon>Agaricineae</taxon>
        <taxon>Psathyrellaceae</taxon>
        <taxon>Coprinopsis</taxon>
    </lineage>
</organism>
<dbReference type="Gene3D" id="3.40.50.300">
    <property type="entry name" value="P-loop containing nucleotide triphosphate hydrolases"/>
    <property type="match status" value="1"/>
</dbReference>